<keyword evidence="3" id="KW-1003">Cell membrane</keyword>
<evidence type="ECO:0000256" key="2">
    <source>
        <dbReference type="ARBA" id="ARBA00022448"/>
    </source>
</evidence>
<dbReference type="EMBL" id="SISK01000008">
    <property type="protein sequence ID" value="TBN39013.1"/>
    <property type="molecule type" value="Genomic_DNA"/>
</dbReference>
<dbReference type="InterPro" id="IPR000515">
    <property type="entry name" value="MetI-like"/>
</dbReference>
<keyword evidence="2 7" id="KW-0813">Transport</keyword>
<dbReference type="PROSITE" id="PS50928">
    <property type="entry name" value="ABC_TM1"/>
    <property type="match status" value="1"/>
</dbReference>
<proteinExistence type="inferred from homology"/>
<evidence type="ECO:0000313" key="10">
    <source>
        <dbReference type="Proteomes" id="UP000293520"/>
    </source>
</evidence>
<evidence type="ECO:0000256" key="5">
    <source>
        <dbReference type="ARBA" id="ARBA00022989"/>
    </source>
</evidence>
<dbReference type="SUPFAM" id="SSF161098">
    <property type="entry name" value="MetI-like"/>
    <property type="match status" value="1"/>
</dbReference>
<evidence type="ECO:0000259" key="8">
    <source>
        <dbReference type="PROSITE" id="PS50928"/>
    </source>
</evidence>
<evidence type="ECO:0000256" key="3">
    <source>
        <dbReference type="ARBA" id="ARBA00022475"/>
    </source>
</evidence>
<dbReference type="Proteomes" id="UP000293520">
    <property type="component" value="Unassembled WGS sequence"/>
</dbReference>
<dbReference type="GO" id="GO:0005886">
    <property type="term" value="C:plasma membrane"/>
    <property type="evidence" value="ECO:0007669"/>
    <property type="project" value="UniProtKB-SubCell"/>
</dbReference>
<protein>
    <submittedName>
        <fullName evidence="9">ABC transporter permease</fullName>
    </submittedName>
</protein>
<gene>
    <name evidence="9" type="ORF">EYE42_11275</name>
</gene>
<dbReference type="GO" id="GO:0055085">
    <property type="term" value="P:transmembrane transport"/>
    <property type="evidence" value="ECO:0007669"/>
    <property type="project" value="InterPro"/>
</dbReference>
<accession>A0A4Q9G4Q6</accession>
<comment type="caution">
    <text evidence="9">The sequence shown here is derived from an EMBL/GenBank/DDBJ whole genome shotgun (WGS) entry which is preliminary data.</text>
</comment>
<feature type="domain" description="ABC transmembrane type-1" evidence="8">
    <location>
        <begin position="70"/>
        <end position="250"/>
    </location>
</feature>
<keyword evidence="10" id="KW-1185">Reference proteome</keyword>
<evidence type="ECO:0000256" key="1">
    <source>
        <dbReference type="ARBA" id="ARBA00004651"/>
    </source>
</evidence>
<comment type="similarity">
    <text evidence="7">Belongs to the binding-protein-dependent transport system permease family.</text>
</comment>
<dbReference type="OrthoDB" id="9786495at2"/>
<feature type="transmembrane region" description="Helical" evidence="7">
    <location>
        <begin position="77"/>
        <end position="98"/>
    </location>
</feature>
<comment type="subcellular location">
    <subcellularLocation>
        <location evidence="1 7">Cell membrane</location>
        <topology evidence="1 7">Multi-pass membrane protein</topology>
    </subcellularLocation>
</comment>
<reference evidence="9 10" key="1">
    <citation type="submission" date="2019-02" db="EMBL/GenBank/DDBJ databases">
        <title>Paracoccus subflavus sp. nov., isolated from marine sediment of the Pacific Ocean.</title>
        <authorList>
            <person name="Zhang G."/>
        </authorList>
    </citation>
    <scope>NUCLEOTIDE SEQUENCE [LARGE SCALE GENOMIC DNA]</scope>
    <source>
        <strain evidence="9 10">GY0581</strain>
    </source>
</reference>
<organism evidence="9 10">
    <name type="scientific">Paracoccus subflavus</name>
    <dbReference type="NCBI Taxonomy" id="2528244"/>
    <lineage>
        <taxon>Bacteria</taxon>
        <taxon>Pseudomonadati</taxon>
        <taxon>Pseudomonadota</taxon>
        <taxon>Alphaproteobacteria</taxon>
        <taxon>Rhodobacterales</taxon>
        <taxon>Paracoccaceae</taxon>
        <taxon>Paracoccus</taxon>
    </lineage>
</organism>
<dbReference type="RefSeq" id="WP_130991435.1">
    <property type="nucleotide sequence ID" value="NZ_SISK01000008.1"/>
</dbReference>
<dbReference type="CDD" id="cd06261">
    <property type="entry name" value="TM_PBP2"/>
    <property type="match status" value="1"/>
</dbReference>
<keyword evidence="5 7" id="KW-1133">Transmembrane helix</keyword>
<name>A0A4Q9G4Q6_9RHOB</name>
<dbReference type="Pfam" id="PF00528">
    <property type="entry name" value="BPD_transp_1"/>
    <property type="match status" value="1"/>
</dbReference>
<dbReference type="InterPro" id="IPR035906">
    <property type="entry name" value="MetI-like_sf"/>
</dbReference>
<evidence type="ECO:0000256" key="6">
    <source>
        <dbReference type="ARBA" id="ARBA00023136"/>
    </source>
</evidence>
<feature type="transmembrane region" description="Helical" evidence="7">
    <location>
        <begin position="24"/>
        <end position="44"/>
    </location>
</feature>
<dbReference type="Gene3D" id="1.10.3720.10">
    <property type="entry name" value="MetI-like"/>
    <property type="match status" value="1"/>
</dbReference>
<evidence type="ECO:0000313" key="9">
    <source>
        <dbReference type="EMBL" id="TBN39013.1"/>
    </source>
</evidence>
<feature type="transmembrane region" description="Helical" evidence="7">
    <location>
        <begin position="232"/>
        <end position="250"/>
    </location>
</feature>
<keyword evidence="6 7" id="KW-0472">Membrane</keyword>
<keyword evidence="4 7" id="KW-0812">Transmembrane</keyword>
<evidence type="ECO:0000256" key="4">
    <source>
        <dbReference type="ARBA" id="ARBA00022692"/>
    </source>
</evidence>
<dbReference type="AlphaFoldDB" id="A0A4Q9G4Q6"/>
<dbReference type="PANTHER" id="PTHR30151:SF20">
    <property type="entry name" value="ABC TRANSPORTER PERMEASE PROTEIN HI_0355-RELATED"/>
    <property type="match status" value="1"/>
</dbReference>
<dbReference type="PANTHER" id="PTHR30151">
    <property type="entry name" value="ALKANE SULFONATE ABC TRANSPORTER-RELATED, MEMBRANE SUBUNIT"/>
    <property type="match status" value="1"/>
</dbReference>
<sequence length="263" mass="27480">MARTAEPLLDRDPAGSRVLDAGRVIRLAVIFVLLWQLAVTAMQIPRFLLPGPLVVAQAMIDTRALLARAALTTLAEVSAGFVVGAGLGIVLALAMGLLPPLGRALTPLMTFSQTVPIFAFAPLLTLWLGYGIAPKIAIVALMVFFPVASAFGDGLSRTPKVFRELADSMGATPLEAMRVVRIPAALPGLASGLRIAAVYAPAAAIVGEWVGGSRGLGALMIQSSGRMKIDQMFAALTVTILIAIAFKAVVSRLALRLDRFAAG</sequence>
<evidence type="ECO:0000256" key="7">
    <source>
        <dbReference type="RuleBase" id="RU363032"/>
    </source>
</evidence>